<dbReference type="Pfam" id="PF00188">
    <property type="entry name" value="CAP"/>
    <property type="match status" value="1"/>
</dbReference>
<dbReference type="GO" id="GO:0003691">
    <property type="term" value="F:double-stranded telomeric DNA binding"/>
    <property type="evidence" value="ECO:0007669"/>
    <property type="project" value="TreeGrafter"/>
</dbReference>
<organism evidence="8 9">
    <name type="scientific">Streptococcus anginosus</name>
    <dbReference type="NCBI Taxonomy" id="1328"/>
    <lineage>
        <taxon>Bacteria</taxon>
        <taxon>Bacillati</taxon>
        <taxon>Bacillota</taxon>
        <taxon>Bacilli</taxon>
        <taxon>Lactobacillales</taxon>
        <taxon>Streptococcaceae</taxon>
        <taxon>Streptococcus</taxon>
        <taxon>Streptococcus anginosus group</taxon>
    </lineage>
</organism>
<dbReference type="InterPro" id="IPR019931">
    <property type="entry name" value="LPXTG_anchor"/>
</dbReference>
<keyword evidence="5" id="KW-0175">Coiled coil</keyword>
<dbReference type="AlphaFoldDB" id="A0A2T0FY70"/>
<protein>
    <submittedName>
        <fullName evidence="8">Peptidase</fullName>
    </submittedName>
</protein>
<feature type="region of interest" description="Disordered" evidence="6">
    <location>
        <begin position="171"/>
        <end position="196"/>
    </location>
</feature>
<feature type="compositionally biased region" description="Basic and acidic residues" evidence="6">
    <location>
        <begin position="116"/>
        <end position="132"/>
    </location>
</feature>
<evidence type="ECO:0000313" key="8">
    <source>
        <dbReference type="EMBL" id="PRT68742.1"/>
    </source>
</evidence>
<proteinExistence type="predicted"/>
<keyword evidence="4" id="KW-0572">Peptidoglycan-anchor</keyword>
<dbReference type="PANTHER" id="PTHR18867:SF12">
    <property type="entry name" value="DNA REPAIR PROTEIN RAD50"/>
    <property type="match status" value="1"/>
</dbReference>
<keyword evidence="2" id="KW-0964">Secreted</keyword>
<evidence type="ECO:0000256" key="4">
    <source>
        <dbReference type="ARBA" id="ARBA00023088"/>
    </source>
</evidence>
<evidence type="ECO:0000256" key="5">
    <source>
        <dbReference type="SAM" id="Coils"/>
    </source>
</evidence>
<dbReference type="SUPFAM" id="SSF57997">
    <property type="entry name" value="Tropomyosin"/>
    <property type="match status" value="1"/>
</dbReference>
<feature type="domain" description="Gram-positive cocci surface proteins LPxTG" evidence="7">
    <location>
        <begin position="737"/>
        <end position="771"/>
    </location>
</feature>
<evidence type="ECO:0000313" key="9">
    <source>
        <dbReference type="Proteomes" id="UP000238573"/>
    </source>
</evidence>
<dbReference type="InterPro" id="IPR035940">
    <property type="entry name" value="CAP_sf"/>
</dbReference>
<dbReference type="EMBL" id="PVSZ01000021">
    <property type="protein sequence ID" value="PRT68742.1"/>
    <property type="molecule type" value="Genomic_DNA"/>
</dbReference>
<feature type="region of interest" description="Disordered" evidence="6">
    <location>
        <begin position="116"/>
        <end position="148"/>
    </location>
</feature>
<gene>
    <name evidence="8" type="ORF">C6A27_09670</name>
</gene>
<dbReference type="GO" id="GO:0051880">
    <property type="term" value="F:G-quadruplex DNA binding"/>
    <property type="evidence" value="ECO:0007669"/>
    <property type="project" value="TreeGrafter"/>
</dbReference>
<name>A0A2T0FY70_STRAP</name>
<dbReference type="RefSeq" id="WP_106384786.1">
    <property type="nucleotide sequence ID" value="NZ_PVSZ01000021.1"/>
</dbReference>
<dbReference type="SUPFAM" id="SSF55797">
    <property type="entry name" value="PR-1-like"/>
    <property type="match status" value="1"/>
</dbReference>
<keyword evidence="1" id="KW-0134">Cell wall</keyword>
<dbReference type="NCBIfam" id="TIGR01167">
    <property type="entry name" value="LPXTG_anchor"/>
    <property type="match status" value="1"/>
</dbReference>
<dbReference type="Pfam" id="PF00746">
    <property type="entry name" value="Gram_pos_anchor"/>
    <property type="match status" value="1"/>
</dbReference>
<dbReference type="GO" id="GO:0043047">
    <property type="term" value="F:single-stranded telomeric DNA binding"/>
    <property type="evidence" value="ECO:0007669"/>
    <property type="project" value="TreeGrafter"/>
</dbReference>
<sequence>MERKIKKSVVATGLAATTIISGSLSHQVNAEEVKTQSTEPKTSEKITKPVTETDVQSAKLQADAAKVQTDAQQKVVEQVKGDVNTSKDAVADSEKAVANAEAEKKEATPEVIETAKEEVATSEKTVTTEENKVQAAEQSETKAKEAVKNQENVVAGQQSLVDVAQRELDTAKAPVANEEQDLNRAKEEEKQAEKNLAEKQKDLAKVKEEIANLPKEIDSATEQVKQSEQKVAENQAAIDQKAAEVARAEQSATNRRNVDLNKATYGEFLQHAKTNGANEAIRNAATEALATYERAKREDGITVGSDATSPATLANNLKAIELVRAINAYRRQAGLKELLIDPYKNPASQVQTLYFERADWHMGKYLRNENVAISFTPKGAVDFWYKEKSIYMAEAAKYGLTTNERDIDSNQIYTTLRNRGQLAFFYRVGHYLQMMDKNFNTISAAYDKVPNQYSNVYGTSEVGFHREPNFNARVNNGTLLSADAYEQAIRNFAGAARAANAQATAAKSQLGVLRAQRTGYVSTLNIQKAKLADLQKLTANRSAALATANAGVITAEAALTKAKQNVVTKEAALKRATATIASKLAPKQAALAKEQGLLETAKNKLAELKKVLITAELNVAKAKDALQASQTKLKEAQDNLEKLQNAPQVLEAAQKALQAAQADYVSKVKTLKDEEAKLEISRSIYTKLQENYEQLRSQLPPKAQKETGGKVQNLHLSRTYQPKPLLVRQQNTGQKVLPATGTKADQVAALGLLLGLGTLASARRRKRNNED</sequence>
<dbReference type="PROSITE" id="PS50847">
    <property type="entry name" value="GRAM_POS_ANCHORING"/>
    <property type="match status" value="1"/>
</dbReference>
<dbReference type="Proteomes" id="UP000238573">
    <property type="component" value="Unassembled WGS sequence"/>
</dbReference>
<evidence type="ECO:0000256" key="6">
    <source>
        <dbReference type="SAM" id="MobiDB-lite"/>
    </source>
</evidence>
<comment type="caution">
    <text evidence="8">The sequence shown here is derived from an EMBL/GenBank/DDBJ whole genome shotgun (WGS) entry which is preliminary data.</text>
</comment>
<feature type="region of interest" description="Disordered" evidence="6">
    <location>
        <begin position="27"/>
        <end position="57"/>
    </location>
</feature>
<evidence type="ECO:0000256" key="2">
    <source>
        <dbReference type="ARBA" id="ARBA00022525"/>
    </source>
</evidence>
<evidence type="ECO:0000256" key="1">
    <source>
        <dbReference type="ARBA" id="ARBA00022512"/>
    </source>
</evidence>
<accession>A0A2T0FY70</accession>
<dbReference type="InterPro" id="IPR014044">
    <property type="entry name" value="CAP_dom"/>
</dbReference>
<dbReference type="Gene3D" id="3.40.33.10">
    <property type="entry name" value="CAP"/>
    <property type="match status" value="1"/>
</dbReference>
<feature type="compositionally biased region" description="Basic and acidic residues" evidence="6">
    <location>
        <begin position="181"/>
        <end position="196"/>
    </location>
</feature>
<feature type="coiled-coil region" evidence="5">
    <location>
        <begin position="591"/>
        <end position="698"/>
    </location>
</feature>
<dbReference type="GO" id="GO:0000722">
    <property type="term" value="P:telomere maintenance via recombination"/>
    <property type="evidence" value="ECO:0007669"/>
    <property type="project" value="TreeGrafter"/>
</dbReference>
<keyword evidence="3" id="KW-0732">Signal</keyword>
<evidence type="ECO:0000256" key="3">
    <source>
        <dbReference type="ARBA" id="ARBA00022729"/>
    </source>
</evidence>
<dbReference type="PANTHER" id="PTHR18867">
    <property type="entry name" value="RAD50"/>
    <property type="match status" value="1"/>
</dbReference>
<reference evidence="8 9" key="1">
    <citation type="journal article" date="1993" name="J. Dent. Res.">
        <title>The isolation and characterization of milleri group streptococci from dental periapical abscesses.</title>
        <authorList>
            <person name="Fisher L.E."/>
            <person name="Russell R.R."/>
        </authorList>
    </citation>
    <scope>NUCLEOTIDE SEQUENCE [LARGE SCALE GENOMIC DNA]</scope>
    <source>
        <strain evidence="8 9">OUP21</strain>
    </source>
</reference>
<evidence type="ECO:0000259" key="7">
    <source>
        <dbReference type="PROSITE" id="PS50847"/>
    </source>
</evidence>
<dbReference type="GO" id="GO:0007004">
    <property type="term" value="P:telomere maintenance via telomerase"/>
    <property type="evidence" value="ECO:0007669"/>
    <property type="project" value="TreeGrafter"/>
</dbReference>
<dbReference type="GO" id="GO:0006302">
    <property type="term" value="P:double-strand break repair"/>
    <property type="evidence" value="ECO:0007669"/>
    <property type="project" value="TreeGrafter"/>
</dbReference>
<feature type="compositionally biased region" description="Basic and acidic residues" evidence="6">
    <location>
        <begin position="139"/>
        <end position="148"/>
    </location>
</feature>